<dbReference type="SMART" id="SM00184">
    <property type="entry name" value="RING"/>
    <property type="match status" value="2"/>
</dbReference>
<protein>
    <submittedName>
        <fullName evidence="8">RING-type domain-containing protein</fullName>
    </submittedName>
</protein>
<reference evidence="9" key="1">
    <citation type="submission" date="2013-03" db="EMBL/GenBank/DDBJ databases">
        <title>The Genome Sequence of Anopheles dirus WRAIR2.</title>
        <authorList>
            <consortium name="The Broad Institute Genomics Platform"/>
            <person name="Neafsey D.E."/>
            <person name="Walton C."/>
            <person name="Walker B."/>
            <person name="Young S.K."/>
            <person name="Zeng Q."/>
            <person name="Gargeya S."/>
            <person name="Fitzgerald M."/>
            <person name="Haas B."/>
            <person name="Abouelleil A."/>
            <person name="Allen A.W."/>
            <person name="Alvarado L."/>
            <person name="Arachchi H.M."/>
            <person name="Berlin A.M."/>
            <person name="Chapman S.B."/>
            <person name="Gainer-Dewar J."/>
            <person name="Goldberg J."/>
            <person name="Griggs A."/>
            <person name="Gujja S."/>
            <person name="Hansen M."/>
            <person name="Howarth C."/>
            <person name="Imamovic A."/>
            <person name="Ireland A."/>
            <person name="Larimer J."/>
            <person name="McCowan C."/>
            <person name="Murphy C."/>
            <person name="Pearson M."/>
            <person name="Poon T.W."/>
            <person name="Priest M."/>
            <person name="Roberts A."/>
            <person name="Saif S."/>
            <person name="Shea T."/>
            <person name="Sisk P."/>
            <person name="Sykes S."/>
            <person name="Wortman J."/>
            <person name="Nusbaum C."/>
            <person name="Birren B."/>
        </authorList>
    </citation>
    <scope>NUCLEOTIDE SEQUENCE [LARGE SCALE GENOMIC DNA]</scope>
    <source>
        <strain evidence="9">WRAIR2</strain>
    </source>
</reference>
<sequence>MAVYSWDGGMAYIDKRSSGNEPINNSSPKARVVIRLSGPSNRGQRPLDLSKVIGMLGKLLRTPTDSNRQAGLEGHATMQYPEYATEAARLASFESWPKAMRQTPEQMADAGFFYTEKSDIVTCFSCGGIMNDWLEGDDPWVLHAVAFSGCHFLSFVKGAEFVQDCKAKQAQENTGTEAQSQRQNASEVADEKTCKVCFAVPYDVAFTPCGHLIACSTCASKVNRTYITMATSAVTTTSYVTADASIPASSLEFNRESDRLQTFTGWPAPYIRPADLARWGFYYTGRRDIVQCYFCSLELGQWDETDVVEQEHLKWSRYCPLMTKRQTDNVPIDANFLDQLPDTVPDVYGSNRAFGWDELNYAVGGESHRTSTGSNDQAVLQDAVKICKPKHPKYATETARLASFESWPKSIRQTPEQMADAGFFYTEKSDIVTCFSCGGTLKDWMEGDDPWVEHADNFSGCHYLNLVKGAEFVQQCQTRRSTEGSIETRAHCKTSEQHVDEPEVSDEKLCKICYSNPYNTTFVPCGHVVACAKCASAVDRCPLCNQRFENVLPDASIPPSSLEFNRESDRLQTFTGWPIPFISPSHLARWGFYYTGQRDIVQCYFCRCKLGQWNKADEVKLEHLRLSLQCPLMNKRRTDNVPIDPNFLDELSDSVLRRAHGCH</sequence>
<dbReference type="SMART" id="SM00238">
    <property type="entry name" value="BIR"/>
    <property type="match status" value="4"/>
</dbReference>
<dbReference type="STRING" id="7168.A0A182NKN4"/>
<evidence type="ECO:0000256" key="1">
    <source>
        <dbReference type="ARBA" id="ARBA00006672"/>
    </source>
</evidence>
<dbReference type="Pfam" id="PF00653">
    <property type="entry name" value="BIR"/>
    <property type="match status" value="4"/>
</dbReference>
<dbReference type="PANTHER" id="PTHR10044">
    <property type="entry name" value="INHIBITOR OF APOPTOSIS"/>
    <property type="match status" value="1"/>
</dbReference>
<dbReference type="GO" id="GO:0005737">
    <property type="term" value="C:cytoplasm"/>
    <property type="evidence" value="ECO:0007669"/>
    <property type="project" value="TreeGrafter"/>
</dbReference>
<dbReference type="SUPFAM" id="SSF57924">
    <property type="entry name" value="Inhibitor of apoptosis (IAP) repeat"/>
    <property type="match status" value="4"/>
</dbReference>
<dbReference type="GO" id="GO:0051726">
    <property type="term" value="P:regulation of cell cycle"/>
    <property type="evidence" value="ECO:0007669"/>
    <property type="project" value="TreeGrafter"/>
</dbReference>
<dbReference type="VEuPathDB" id="VectorBase:ADIR008214"/>
<evidence type="ECO:0000313" key="9">
    <source>
        <dbReference type="Proteomes" id="UP000075884"/>
    </source>
</evidence>
<dbReference type="InterPro" id="IPR001841">
    <property type="entry name" value="Znf_RING"/>
</dbReference>
<dbReference type="PROSITE" id="PS50143">
    <property type="entry name" value="BIR_REPEAT_2"/>
    <property type="match status" value="4"/>
</dbReference>
<dbReference type="Gene3D" id="3.30.40.10">
    <property type="entry name" value="Zinc/RING finger domain, C3HC4 (zinc finger)"/>
    <property type="match status" value="2"/>
</dbReference>
<dbReference type="GO" id="GO:0031398">
    <property type="term" value="P:positive regulation of protein ubiquitination"/>
    <property type="evidence" value="ECO:0007669"/>
    <property type="project" value="TreeGrafter"/>
</dbReference>
<dbReference type="PROSITE" id="PS50089">
    <property type="entry name" value="ZF_RING_2"/>
    <property type="match status" value="1"/>
</dbReference>
<dbReference type="EnsemblMetazoa" id="ADIR008214-RA">
    <property type="protein sequence ID" value="ADIR008214-PA"/>
    <property type="gene ID" value="ADIR008214"/>
</dbReference>
<dbReference type="GO" id="GO:0043027">
    <property type="term" value="F:cysteine-type endopeptidase inhibitor activity involved in apoptotic process"/>
    <property type="evidence" value="ECO:0007669"/>
    <property type="project" value="TreeGrafter"/>
</dbReference>
<evidence type="ECO:0000256" key="6">
    <source>
        <dbReference type="PROSITE-ProRule" id="PRU00175"/>
    </source>
</evidence>
<dbReference type="InterPro" id="IPR013083">
    <property type="entry name" value="Znf_RING/FYVE/PHD"/>
</dbReference>
<dbReference type="FunFam" id="1.10.1170.10:FF:000002">
    <property type="entry name" value="Baculoviral IAP repeat containing 7"/>
    <property type="match status" value="1"/>
</dbReference>
<dbReference type="GO" id="GO:0043066">
    <property type="term" value="P:negative regulation of apoptotic process"/>
    <property type="evidence" value="ECO:0007669"/>
    <property type="project" value="TreeGrafter"/>
</dbReference>
<evidence type="ECO:0000256" key="2">
    <source>
        <dbReference type="ARBA" id="ARBA00022703"/>
    </source>
</evidence>
<dbReference type="CDD" id="cd16510">
    <property type="entry name" value="RING-HC_IAPs"/>
    <property type="match status" value="1"/>
</dbReference>
<organism evidence="8 9">
    <name type="scientific">Anopheles dirus</name>
    <dbReference type="NCBI Taxonomy" id="7168"/>
    <lineage>
        <taxon>Eukaryota</taxon>
        <taxon>Metazoa</taxon>
        <taxon>Ecdysozoa</taxon>
        <taxon>Arthropoda</taxon>
        <taxon>Hexapoda</taxon>
        <taxon>Insecta</taxon>
        <taxon>Pterygota</taxon>
        <taxon>Neoptera</taxon>
        <taxon>Endopterygota</taxon>
        <taxon>Diptera</taxon>
        <taxon>Nematocera</taxon>
        <taxon>Culicoidea</taxon>
        <taxon>Culicidae</taxon>
        <taxon>Anophelinae</taxon>
        <taxon>Anopheles</taxon>
    </lineage>
</organism>
<dbReference type="GO" id="GO:0005634">
    <property type="term" value="C:nucleus"/>
    <property type="evidence" value="ECO:0007669"/>
    <property type="project" value="TreeGrafter"/>
</dbReference>
<dbReference type="Pfam" id="PF13920">
    <property type="entry name" value="zf-C3HC4_3"/>
    <property type="match status" value="2"/>
</dbReference>
<evidence type="ECO:0000256" key="3">
    <source>
        <dbReference type="ARBA" id="ARBA00022723"/>
    </source>
</evidence>
<dbReference type="FunFam" id="1.10.1170.10:FF:000003">
    <property type="entry name" value="E3 ubiquitin-protein ligase XIAP"/>
    <property type="match status" value="1"/>
</dbReference>
<evidence type="ECO:0000256" key="5">
    <source>
        <dbReference type="ARBA" id="ARBA00022833"/>
    </source>
</evidence>
<dbReference type="GO" id="GO:0006915">
    <property type="term" value="P:apoptotic process"/>
    <property type="evidence" value="ECO:0007669"/>
    <property type="project" value="UniProtKB-KW"/>
</dbReference>
<dbReference type="GO" id="GO:0008270">
    <property type="term" value="F:zinc ion binding"/>
    <property type="evidence" value="ECO:0007669"/>
    <property type="project" value="UniProtKB-KW"/>
</dbReference>
<keyword evidence="3" id="KW-0479">Metal-binding</keyword>
<evidence type="ECO:0000259" key="7">
    <source>
        <dbReference type="PROSITE" id="PS50089"/>
    </source>
</evidence>
<dbReference type="AlphaFoldDB" id="A0A182NKN4"/>
<keyword evidence="9" id="KW-1185">Reference proteome</keyword>
<keyword evidence="5" id="KW-0862">Zinc</keyword>
<dbReference type="GO" id="GO:0090263">
    <property type="term" value="P:positive regulation of canonical Wnt signaling pathway"/>
    <property type="evidence" value="ECO:0007669"/>
    <property type="project" value="TreeGrafter"/>
</dbReference>
<dbReference type="GO" id="GO:0061630">
    <property type="term" value="F:ubiquitin protein ligase activity"/>
    <property type="evidence" value="ECO:0007669"/>
    <property type="project" value="TreeGrafter"/>
</dbReference>
<keyword evidence="4 6" id="KW-0863">Zinc-finger</keyword>
<dbReference type="PANTHER" id="PTHR10044:SF174">
    <property type="entry name" value="DEATH-ASSOCIATED INHIBITOR OF APOPTOSIS 1"/>
    <property type="match status" value="1"/>
</dbReference>
<reference evidence="8" key="2">
    <citation type="submission" date="2020-05" db="UniProtKB">
        <authorList>
            <consortium name="EnsemblMetazoa"/>
        </authorList>
    </citation>
    <scope>IDENTIFICATION</scope>
    <source>
        <strain evidence="8">WRAIR2</strain>
    </source>
</reference>
<dbReference type="CDD" id="cd00022">
    <property type="entry name" value="BIR"/>
    <property type="match status" value="4"/>
</dbReference>
<feature type="domain" description="RING-type" evidence="7">
    <location>
        <begin position="510"/>
        <end position="545"/>
    </location>
</feature>
<proteinExistence type="inferred from homology"/>
<evidence type="ECO:0000256" key="4">
    <source>
        <dbReference type="ARBA" id="ARBA00022771"/>
    </source>
</evidence>
<dbReference type="InterPro" id="IPR001370">
    <property type="entry name" value="BIR_rpt"/>
</dbReference>
<dbReference type="InterPro" id="IPR050784">
    <property type="entry name" value="IAP"/>
</dbReference>
<dbReference type="Proteomes" id="UP000075884">
    <property type="component" value="Unassembled WGS sequence"/>
</dbReference>
<name>A0A182NKN4_9DIPT</name>
<dbReference type="PROSITE" id="PS01282">
    <property type="entry name" value="BIR_REPEAT_1"/>
    <property type="match status" value="2"/>
</dbReference>
<keyword evidence="2" id="KW-0053">Apoptosis</keyword>
<accession>A0A182NKN4</accession>
<comment type="similarity">
    <text evidence="1">Belongs to the IAP family.</text>
</comment>
<evidence type="ECO:0000313" key="8">
    <source>
        <dbReference type="EnsemblMetazoa" id="ADIR008214-PA"/>
    </source>
</evidence>
<dbReference type="Gene3D" id="1.10.1170.10">
    <property type="entry name" value="Inhibitor Of Apoptosis Protein (2mihbC-IAP-1), Chain A"/>
    <property type="match status" value="4"/>
</dbReference>